<dbReference type="EMBL" id="JAGTJQ010000006">
    <property type="protein sequence ID" value="KAH7029608.1"/>
    <property type="molecule type" value="Genomic_DNA"/>
</dbReference>
<accession>A0A9P8Y742</accession>
<dbReference type="AlphaFoldDB" id="A0A9P8Y742"/>
<evidence type="ECO:0000313" key="1">
    <source>
        <dbReference type="EMBL" id="KAH7029608.1"/>
    </source>
</evidence>
<sequence length="247" mass="27417">MPSKPRFFVLQKPLPATDTTSLLGRVVESKKSPQGLLTPQSLPGVPLHTNNLTLPEPTVSTHVIDRATVIKQRSIYGRLSTRHKAELHSYKEQYEAFECDKLTHHTLPNPQFAFRDLMTNDQYAANVRPILERAWPWHAYLVTGFLVAVNAKWTTQSTTERGAGASASTSNGQYRELIAAGENVIALSYSLVRPSVSLTTTAPFVTKKFRIGAPVRAKTLHKFIGDESKEFVVEDSAEKDLSESEIG</sequence>
<organism evidence="1 2">
    <name type="scientific">Microdochium trichocladiopsis</name>
    <dbReference type="NCBI Taxonomy" id="1682393"/>
    <lineage>
        <taxon>Eukaryota</taxon>
        <taxon>Fungi</taxon>
        <taxon>Dikarya</taxon>
        <taxon>Ascomycota</taxon>
        <taxon>Pezizomycotina</taxon>
        <taxon>Sordariomycetes</taxon>
        <taxon>Xylariomycetidae</taxon>
        <taxon>Xylariales</taxon>
        <taxon>Microdochiaceae</taxon>
        <taxon>Microdochium</taxon>
    </lineage>
</organism>
<reference evidence="1" key="1">
    <citation type="journal article" date="2021" name="Nat. Commun.">
        <title>Genetic determinants of endophytism in the Arabidopsis root mycobiome.</title>
        <authorList>
            <person name="Mesny F."/>
            <person name="Miyauchi S."/>
            <person name="Thiergart T."/>
            <person name="Pickel B."/>
            <person name="Atanasova L."/>
            <person name="Karlsson M."/>
            <person name="Huettel B."/>
            <person name="Barry K.W."/>
            <person name="Haridas S."/>
            <person name="Chen C."/>
            <person name="Bauer D."/>
            <person name="Andreopoulos W."/>
            <person name="Pangilinan J."/>
            <person name="LaButti K."/>
            <person name="Riley R."/>
            <person name="Lipzen A."/>
            <person name="Clum A."/>
            <person name="Drula E."/>
            <person name="Henrissat B."/>
            <person name="Kohler A."/>
            <person name="Grigoriev I.V."/>
            <person name="Martin F.M."/>
            <person name="Hacquard S."/>
        </authorList>
    </citation>
    <scope>NUCLEOTIDE SEQUENCE</scope>
    <source>
        <strain evidence="1">MPI-CAGE-CH-0230</strain>
    </source>
</reference>
<gene>
    <name evidence="1" type="ORF">B0I36DRAFT_411634</name>
</gene>
<dbReference type="Proteomes" id="UP000756346">
    <property type="component" value="Unassembled WGS sequence"/>
</dbReference>
<comment type="caution">
    <text evidence="1">The sequence shown here is derived from an EMBL/GenBank/DDBJ whole genome shotgun (WGS) entry which is preliminary data.</text>
</comment>
<dbReference type="RefSeq" id="XP_046011896.1">
    <property type="nucleotide sequence ID" value="XM_046161944.1"/>
</dbReference>
<proteinExistence type="predicted"/>
<name>A0A9P8Y742_9PEZI</name>
<protein>
    <submittedName>
        <fullName evidence="1">Uncharacterized protein</fullName>
    </submittedName>
</protein>
<keyword evidence="2" id="KW-1185">Reference proteome</keyword>
<evidence type="ECO:0000313" key="2">
    <source>
        <dbReference type="Proteomes" id="UP000756346"/>
    </source>
</evidence>
<dbReference type="GeneID" id="70191490"/>
<dbReference type="OrthoDB" id="5410365at2759"/>